<evidence type="ECO:0000256" key="1">
    <source>
        <dbReference type="SAM" id="MobiDB-lite"/>
    </source>
</evidence>
<organism evidence="2 3">
    <name type="scientific">Goodea atripinnis</name>
    <dbReference type="NCBI Taxonomy" id="208336"/>
    <lineage>
        <taxon>Eukaryota</taxon>
        <taxon>Metazoa</taxon>
        <taxon>Chordata</taxon>
        <taxon>Craniata</taxon>
        <taxon>Vertebrata</taxon>
        <taxon>Euteleostomi</taxon>
        <taxon>Actinopterygii</taxon>
        <taxon>Neopterygii</taxon>
        <taxon>Teleostei</taxon>
        <taxon>Neoteleostei</taxon>
        <taxon>Acanthomorphata</taxon>
        <taxon>Ovalentaria</taxon>
        <taxon>Atherinomorphae</taxon>
        <taxon>Cyprinodontiformes</taxon>
        <taxon>Goodeidae</taxon>
        <taxon>Goodea</taxon>
    </lineage>
</organism>
<dbReference type="EMBL" id="JAHRIO010002243">
    <property type="protein sequence ID" value="MEQ2159367.1"/>
    <property type="molecule type" value="Genomic_DNA"/>
</dbReference>
<evidence type="ECO:0000313" key="3">
    <source>
        <dbReference type="Proteomes" id="UP001476798"/>
    </source>
</evidence>
<gene>
    <name evidence="2" type="ORF">GOODEAATRI_022190</name>
</gene>
<feature type="compositionally biased region" description="Polar residues" evidence="1">
    <location>
        <begin position="28"/>
        <end position="48"/>
    </location>
</feature>
<protein>
    <submittedName>
        <fullName evidence="2">Uncharacterized protein</fullName>
    </submittedName>
</protein>
<proteinExistence type="predicted"/>
<feature type="non-terminal residue" evidence="2">
    <location>
        <position position="1"/>
    </location>
</feature>
<name>A0ABV0MJY7_9TELE</name>
<reference evidence="2 3" key="1">
    <citation type="submission" date="2021-06" db="EMBL/GenBank/DDBJ databases">
        <authorList>
            <person name="Palmer J.M."/>
        </authorList>
    </citation>
    <scope>NUCLEOTIDE SEQUENCE [LARGE SCALE GENOMIC DNA]</scope>
    <source>
        <strain evidence="2 3">GA_2019</strain>
        <tissue evidence="2">Muscle</tissue>
    </source>
</reference>
<dbReference type="Proteomes" id="UP001476798">
    <property type="component" value="Unassembled WGS sequence"/>
</dbReference>
<evidence type="ECO:0000313" key="2">
    <source>
        <dbReference type="EMBL" id="MEQ2159367.1"/>
    </source>
</evidence>
<feature type="region of interest" description="Disordered" evidence="1">
    <location>
        <begin position="1"/>
        <end position="56"/>
    </location>
</feature>
<comment type="caution">
    <text evidence="2">The sequence shown here is derived from an EMBL/GenBank/DDBJ whole genome shotgun (WGS) entry which is preliminary data.</text>
</comment>
<sequence length="112" mass="12700">ELPYKHLTPVPQGKQPLPPWRDKRRADSPSTEMKNRMFRTTGQGTRSGSLGGDTSRPKAKSISLFMAVLGNQNLLDLKGLCLWKTVPQDKSLDYVWRTLDSLFNFTEFTLST</sequence>
<keyword evidence="3" id="KW-1185">Reference proteome</keyword>
<accession>A0ABV0MJY7</accession>